<dbReference type="CDD" id="cd04301">
    <property type="entry name" value="NAT_SF"/>
    <property type="match status" value="1"/>
</dbReference>
<dbReference type="RefSeq" id="WP_023050526.1">
    <property type="nucleotide sequence ID" value="NZ_CP173062.2"/>
</dbReference>
<dbReference type="SUPFAM" id="SSF55729">
    <property type="entry name" value="Acyl-CoA N-acyltransferases (Nat)"/>
    <property type="match status" value="1"/>
</dbReference>
<organism evidence="2 3">
    <name type="scientific">Cetobacterium somerae ATCC BAA-474</name>
    <dbReference type="NCBI Taxonomy" id="1319815"/>
    <lineage>
        <taxon>Bacteria</taxon>
        <taxon>Fusobacteriati</taxon>
        <taxon>Fusobacteriota</taxon>
        <taxon>Fusobacteriia</taxon>
        <taxon>Fusobacteriales</taxon>
        <taxon>Fusobacteriaceae</taxon>
        <taxon>Cetobacterium</taxon>
    </lineage>
</organism>
<protein>
    <recommendedName>
        <fullName evidence="1">N-acetyltransferase domain-containing protein</fullName>
    </recommendedName>
</protein>
<dbReference type="Proteomes" id="UP000017081">
    <property type="component" value="Unassembled WGS sequence"/>
</dbReference>
<dbReference type="AlphaFoldDB" id="U7VCZ8"/>
<dbReference type="STRING" id="1319815.HMPREF0202_00985"/>
<dbReference type="Pfam" id="PF00583">
    <property type="entry name" value="Acetyltransf_1"/>
    <property type="match status" value="1"/>
</dbReference>
<keyword evidence="3" id="KW-1185">Reference proteome</keyword>
<reference evidence="2 3" key="1">
    <citation type="submission" date="2013-08" db="EMBL/GenBank/DDBJ databases">
        <authorList>
            <person name="Weinstock G."/>
            <person name="Sodergren E."/>
            <person name="Wylie T."/>
            <person name="Fulton L."/>
            <person name="Fulton R."/>
            <person name="Fronick C."/>
            <person name="O'Laughlin M."/>
            <person name="Godfrey J."/>
            <person name="Miner T."/>
            <person name="Herter B."/>
            <person name="Appelbaum E."/>
            <person name="Cordes M."/>
            <person name="Lek S."/>
            <person name="Wollam A."/>
            <person name="Pepin K.H."/>
            <person name="Palsikar V.B."/>
            <person name="Mitreva M."/>
            <person name="Wilson R.K."/>
        </authorList>
    </citation>
    <scope>NUCLEOTIDE SEQUENCE [LARGE SCALE GENOMIC DNA]</scope>
    <source>
        <strain evidence="2 3">ATCC BAA-474</strain>
    </source>
</reference>
<dbReference type="PROSITE" id="PS51186">
    <property type="entry name" value="GNAT"/>
    <property type="match status" value="1"/>
</dbReference>
<comment type="caution">
    <text evidence="2">The sequence shown here is derived from an EMBL/GenBank/DDBJ whole genome shotgun (WGS) entry which is preliminary data.</text>
</comment>
<gene>
    <name evidence="2" type="ORF">HMPREF0202_00985</name>
</gene>
<dbReference type="Gene3D" id="3.40.630.30">
    <property type="match status" value="1"/>
</dbReference>
<proteinExistence type="predicted"/>
<dbReference type="PANTHER" id="PTHR43415">
    <property type="entry name" value="SPERMIDINE N(1)-ACETYLTRANSFERASE"/>
    <property type="match status" value="1"/>
</dbReference>
<feature type="domain" description="N-acetyltransferase" evidence="1">
    <location>
        <begin position="12"/>
        <end position="174"/>
    </location>
</feature>
<dbReference type="GO" id="GO:0016747">
    <property type="term" value="F:acyltransferase activity, transferring groups other than amino-acyl groups"/>
    <property type="evidence" value="ECO:0007669"/>
    <property type="project" value="InterPro"/>
</dbReference>
<dbReference type="InterPro" id="IPR000182">
    <property type="entry name" value="GNAT_dom"/>
</dbReference>
<sequence>MNIYKDKNSNFVTLKLAEASDAKEIIDFYKRVGKETTYLSFGENEYLVTVEQQTSIIKDISKSKNNIMILALVDSQIVGIGTISSSKRKKSEHVGVLGIVISQNYFNNGIGSILMKNLIDWCKNNKITTKISLSVRKDNLKAVALYEKFGFRIEGVLINETLIDGEYFDILAMGLILAKI</sequence>
<name>U7VCZ8_9FUSO</name>
<evidence type="ECO:0000313" key="2">
    <source>
        <dbReference type="EMBL" id="ERT69019.1"/>
    </source>
</evidence>
<dbReference type="InterPro" id="IPR016181">
    <property type="entry name" value="Acyl_CoA_acyltransferase"/>
</dbReference>
<dbReference type="HOGENOM" id="CLU_013985_19_1_0"/>
<evidence type="ECO:0000313" key="3">
    <source>
        <dbReference type="Proteomes" id="UP000017081"/>
    </source>
</evidence>
<evidence type="ECO:0000259" key="1">
    <source>
        <dbReference type="PROSITE" id="PS51186"/>
    </source>
</evidence>
<dbReference type="PANTHER" id="PTHR43415:SF3">
    <property type="entry name" value="GNAT-FAMILY ACETYLTRANSFERASE"/>
    <property type="match status" value="1"/>
</dbReference>
<dbReference type="EMBL" id="AXZF01000038">
    <property type="protein sequence ID" value="ERT69019.1"/>
    <property type="molecule type" value="Genomic_DNA"/>
</dbReference>
<dbReference type="eggNOG" id="COG1247">
    <property type="taxonomic scope" value="Bacteria"/>
</dbReference>
<accession>U7VCZ8</accession>